<accession>A0A1P8N1V5</accession>
<keyword evidence="2" id="KW-1185">Reference proteome</keyword>
<reference evidence="1 2" key="1">
    <citation type="submission" date="2017-01" db="EMBL/GenBank/DDBJ databases">
        <title>Complete genome of Tateyamaria omphalii DOK1-4 isolated from seawater in Dokdo.</title>
        <authorList>
            <person name="Kim J.H."/>
            <person name="Chi W.-J."/>
        </authorList>
    </citation>
    <scope>NUCLEOTIDE SEQUENCE [LARGE SCALE GENOMIC DNA]</scope>
    <source>
        <strain evidence="1 2">DOK1-4</strain>
        <plasmid evidence="1 2">pDOK1-4-5</plasmid>
    </source>
</reference>
<evidence type="ECO:0000313" key="2">
    <source>
        <dbReference type="Proteomes" id="UP000186336"/>
    </source>
</evidence>
<dbReference type="Pfam" id="PF13432">
    <property type="entry name" value="TPR_16"/>
    <property type="match status" value="1"/>
</dbReference>
<geneLocation type="plasmid" evidence="1 2">
    <name>pDOK1-4-5</name>
</geneLocation>
<name>A0A1P8N1V5_9RHOB</name>
<proteinExistence type="predicted"/>
<organism evidence="1 2">
    <name type="scientific">Tateyamaria omphalii</name>
    <dbReference type="NCBI Taxonomy" id="299262"/>
    <lineage>
        <taxon>Bacteria</taxon>
        <taxon>Pseudomonadati</taxon>
        <taxon>Pseudomonadota</taxon>
        <taxon>Alphaproteobacteria</taxon>
        <taxon>Rhodobacterales</taxon>
        <taxon>Roseobacteraceae</taxon>
        <taxon>Tateyamaria</taxon>
    </lineage>
</organism>
<dbReference type="AlphaFoldDB" id="A0A1P8N1V5"/>
<evidence type="ECO:0000313" key="1">
    <source>
        <dbReference type="EMBL" id="APX14294.1"/>
    </source>
</evidence>
<protein>
    <recommendedName>
        <fullName evidence="3">Tetratricopeptide repeat protein</fullName>
    </recommendedName>
</protein>
<keyword evidence="1" id="KW-0614">Plasmid</keyword>
<dbReference type="Proteomes" id="UP000186336">
    <property type="component" value="Plasmid pDOK1-4-5"/>
</dbReference>
<evidence type="ECO:0008006" key="3">
    <source>
        <dbReference type="Google" id="ProtNLM"/>
    </source>
</evidence>
<gene>
    <name evidence="1" type="ORF">BWR18_20825</name>
</gene>
<dbReference type="KEGG" id="tom:BWR18_20825"/>
<sequence>MEKGNYRNALRLYSGLLERAGPLNKRIQLELAHVHLRSGAFADAARGSWALAESTTGTDRSAALSVYATAAHEMGLGLLAEGKIAKGAEHLTSAQKAFDEVLRNDPQLDPLGSLTGRKASIEARLKNLG</sequence>
<dbReference type="EMBL" id="CP019317">
    <property type="protein sequence ID" value="APX14294.1"/>
    <property type="molecule type" value="Genomic_DNA"/>
</dbReference>